<dbReference type="OrthoDB" id="10000679at2"/>
<gene>
    <name evidence="3" type="ORF">GCM10007888_20730</name>
    <name evidence="2" type="ORF">MOX02_29930</name>
</gene>
<reference evidence="3" key="1">
    <citation type="journal article" date="2014" name="Int. J. Syst. Evol. Microbiol.">
        <title>Complete genome of a new Firmicutes species belonging to the dominant human colonic microbiota ('Ruminococcus bicirculans') reveals two chromosomes and a selective capacity to utilize plant glucans.</title>
        <authorList>
            <consortium name="NISC Comparative Sequencing Program"/>
            <person name="Wegmann U."/>
            <person name="Louis P."/>
            <person name="Goesmann A."/>
            <person name="Henrissat B."/>
            <person name="Duncan S.H."/>
            <person name="Flint H.J."/>
        </authorList>
    </citation>
    <scope>NUCLEOTIDE SEQUENCE</scope>
    <source>
        <strain evidence="3">NBRC 107715</strain>
    </source>
</reference>
<comment type="caution">
    <text evidence="2">The sequence shown here is derived from an EMBL/GenBank/DDBJ whole genome shotgun (WGS) entry which is preliminary data.</text>
</comment>
<evidence type="ECO:0000313" key="4">
    <source>
        <dbReference type="Proteomes" id="UP000321960"/>
    </source>
</evidence>
<evidence type="ECO:0000313" key="5">
    <source>
        <dbReference type="Proteomes" id="UP001156856"/>
    </source>
</evidence>
<evidence type="ECO:0000313" key="3">
    <source>
        <dbReference type="EMBL" id="GLS63692.1"/>
    </source>
</evidence>
<feature type="transmembrane region" description="Helical" evidence="1">
    <location>
        <begin position="34"/>
        <end position="58"/>
    </location>
</feature>
<keyword evidence="1" id="KW-1133">Transmembrane helix</keyword>
<keyword evidence="1" id="KW-0812">Transmembrane</keyword>
<evidence type="ECO:0000313" key="2">
    <source>
        <dbReference type="EMBL" id="GEP04955.1"/>
    </source>
</evidence>
<evidence type="ECO:0000256" key="1">
    <source>
        <dbReference type="SAM" id="Phobius"/>
    </source>
</evidence>
<reference evidence="5" key="2">
    <citation type="journal article" date="2019" name="Int. J. Syst. Evol. Microbiol.">
        <title>The Global Catalogue of Microorganisms (GCM) 10K type strain sequencing project: providing services to taxonomists for standard genome sequencing and annotation.</title>
        <authorList>
            <consortium name="The Broad Institute Genomics Platform"/>
            <consortium name="The Broad Institute Genome Sequencing Center for Infectious Disease"/>
            <person name="Wu L."/>
            <person name="Ma J."/>
        </authorList>
    </citation>
    <scope>NUCLEOTIDE SEQUENCE [LARGE SCALE GENOMIC DNA]</scope>
    <source>
        <strain evidence="5">NBRC 107715</strain>
    </source>
</reference>
<name>A0A512J4R6_9HYPH</name>
<reference evidence="2 4" key="3">
    <citation type="submission" date="2019-07" db="EMBL/GenBank/DDBJ databases">
        <title>Whole genome shotgun sequence of Methylobacterium oxalidis NBRC 107715.</title>
        <authorList>
            <person name="Hosoyama A."/>
            <person name="Uohara A."/>
            <person name="Ohji S."/>
            <person name="Ichikawa N."/>
        </authorList>
    </citation>
    <scope>NUCLEOTIDE SEQUENCE [LARGE SCALE GENOMIC DNA]</scope>
    <source>
        <strain evidence="2 4">NBRC 107715</strain>
    </source>
</reference>
<dbReference type="Proteomes" id="UP000321960">
    <property type="component" value="Unassembled WGS sequence"/>
</dbReference>
<dbReference type="RefSeq" id="WP_147026543.1">
    <property type="nucleotide sequence ID" value="NZ_BJZU01000056.1"/>
</dbReference>
<keyword evidence="5" id="KW-1185">Reference proteome</keyword>
<keyword evidence="1" id="KW-0472">Membrane</keyword>
<dbReference type="EMBL" id="BJZU01000056">
    <property type="protein sequence ID" value="GEP04955.1"/>
    <property type="molecule type" value="Genomic_DNA"/>
</dbReference>
<dbReference type="EMBL" id="BSPK01000026">
    <property type="protein sequence ID" value="GLS63692.1"/>
    <property type="molecule type" value="Genomic_DNA"/>
</dbReference>
<reference evidence="3" key="4">
    <citation type="submission" date="2023-01" db="EMBL/GenBank/DDBJ databases">
        <title>Draft genome sequence of Methylobacterium oxalidis strain NBRC 107715.</title>
        <authorList>
            <person name="Sun Q."/>
            <person name="Mori K."/>
        </authorList>
    </citation>
    <scope>NUCLEOTIDE SEQUENCE</scope>
    <source>
        <strain evidence="3">NBRC 107715</strain>
    </source>
</reference>
<dbReference type="AlphaFoldDB" id="A0A512J4R6"/>
<protein>
    <submittedName>
        <fullName evidence="2">Uncharacterized protein</fullName>
    </submittedName>
</protein>
<sequence>MLHPAIRPLAALALLALVAAIVAAVTTLRHGLPWYAGLALFYGSVAGAEIAYLTACLLRRPGAGGSRVGGRNTA</sequence>
<dbReference type="Proteomes" id="UP001156856">
    <property type="component" value="Unassembled WGS sequence"/>
</dbReference>
<accession>A0A512J4R6</accession>
<organism evidence="2 4">
    <name type="scientific">Methylobacterium oxalidis</name>
    <dbReference type="NCBI Taxonomy" id="944322"/>
    <lineage>
        <taxon>Bacteria</taxon>
        <taxon>Pseudomonadati</taxon>
        <taxon>Pseudomonadota</taxon>
        <taxon>Alphaproteobacteria</taxon>
        <taxon>Hyphomicrobiales</taxon>
        <taxon>Methylobacteriaceae</taxon>
        <taxon>Methylobacterium</taxon>
    </lineage>
</organism>
<proteinExistence type="predicted"/>